<dbReference type="InterPro" id="IPR001623">
    <property type="entry name" value="DnaJ_domain"/>
</dbReference>
<dbReference type="EMBL" id="CAUYUJ010013113">
    <property type="protein sequence ID" value="CAK0835559.1"/>
    <property type="molecule type" value="Genomic_DNA"/>
</dbReference>
<keyword evidence="3" id="KW-1185">Reference proteome</keyword>
<sequence>MVSLALVKPLEDALRAGRVPVARPSVEPLARRLASTPLPGPPPEERVLLAKTAGQPESSGQTAEARKARAAELGRWQTCFAAGLESDESFQVRGAVTEGTYRRCAERVRDFQNHVGIQKWNELSDRDLDAPVVARLEEMFLEGPASHHVGYLLAAPEAFAPALGRRGERQLPRARRALLGWQRLCPGHSRPPHSWAVICGLAVWLLQRAPPLMGLWRIVNASLYLRPGESLALRGMDFFPPTGWSSPTWSVLIRARELNIHTKTRDFDDSVRWDVPELQWVARYFEEWRAAKETKVWTFDCSDLALDIDDLVPYSMRRTGWSWDVAVGRRSLSEVQKRGRWRPLVVLDMFAGVARVSKAVSQLGHIAEIVDFNNGPAFDISDKHVLNHLLHTIRRSSFDGGMVAPPCTTFSIARHPALRLAACPWGIPEAAGHPQLVQANLVTRAALRAMRSCWSRKIPFAVENPQTSLFWKLPEIAHLTSNKNSYPMITDLCQRGAPWKTPTTVWQDFFDKSLTEVGRILWIWVELASFKMGFSVFYLAPTRWSDGGGPCEVEAGQLRVAIERSLLDCALALRVERARWRGGGAGGEPAPEEVLGVPRGASPEEVKAAYREKAKAAHPDKGGDPGAFCRLQQAYLALTGRAPGGEEGSAGGLLALPPAGAAKDFELREHRTLVESWFREHGEDLGVHVAKQKAPPGHRGARVGDLRRGVCQPEREGRADAQPVFLPLAGAGLSSSDRRPLLEETALHFKRIIEAAVLAAHPDWGGQRVGEDVQAFSDFLFFVLHSHALLSELAVAVFDSVSGGIEIYRGKHYPSGPHREAECRANLLAICYVPGHYMALVPQTPGRGPTLEELQAKLAEHDVLYVLTDG</sequence>
<organism evidence="2 3">
    <name type="scientific">Prorocentrum cordatum</name>
    <dbReference type="NCBI Taxonomy" id="2364126"/>
    <lineage>
        <taxon>Eukaryota</taxon>
        <taxon>Sar</taxon>
        <taxon>Alveolata</taxon>
        <taxon>Dinophyceae</taxon>
        <taxon>Prorocentrales</taxon>
        <taxon>Prorocentraceae</taxon>
        <taxon>Prorocentrum</taxon>
    </lineage>
</organism>
<dbReference type="SUPFAM" id="SSF46565">
    <property type="entry name" value="Chaperone J-domain"/>
    <property type="match status" value="1"/>
</dbReference>
<evidence type="ECO:0000313" key="3">
    <source>
        <dbReference type="Proteomes" id="UP001189429"/>
    </source>
</evidence>
<comment type="caution">
    <text evidence="2">The sequence shown here is derived from an EMBL/GenBank/DDBJ whole genome shotgun (WGS) entry which is preliminary data.</text>
</comment>
<dbReference type="InterPro" id="IPR036869">
    <property type="entry name" value="J_dom_sf"/>
</dbReference>
<evidence type="ECO:0000313" key="2">
    <source>
        <dbReference type="EMBL" id="CAK0835559.1"/>
    </source>
</evidence>
<name>A0ABN9STI5_9DINO</name>
<gene>
    <name evidence="2" type="ORF">PCOR1329_LOCUS32391</name>
</gene>
<accession>A0ABN9STI5</accession>
<dbReference type="PROSITE" id="PS50076">
    <property type="entry name" value="DNAJ_2"/>
    <property type="match status" value="1"/>
</dbReference>
<evidence type="ECO:0000259" key="1">
    <source>
        <dbReference type="PROSITE" id="PS50076"/>
    </source>
</evidence>
<reference evidence="2" key="1">
    <citation type="submission" date="2023-10" db="EMBL/GenBank/DDBJ databases">
        <authorList>
            <person name="Chen Y."/>
            <person name="Shah S."/>
            <person name="Dougan E. K."/>
            <person name="Thang M."/>
            <person name="Chan C."/>
        </authorList>
    </citation>
    <scope>NUCLEOTIDE SEQUENCE [LARGE SCALE GENOMIC DNA]</scope>
</reference>
<dbReference type="Pfam" id="PF00226">
    <property type="entry name" value="DnaJ"/>
    <property type="match status" value="1"/>
</dbReference>
<dbReference type="SMART" id="SM00271">
    <property type="entry name" value="DnaJ"/>
    <property type="match status" value="1"/>
</dbReference>
<dbReference type="PRINTS" id="PR00625">
    <property type="entry name" value="JDOMAIN"/>
</dbReference>
<proteinExistence type="predicted"/>
<feature type="domain" description="J" evidence="1">
    <location>
        <begin position="590"/>
        <end position="643"/>
    </location>
</feature>
<dbReference type="Gene3D" id="1.10.287.110">
    <property type="entry name" value="DnaJ domain"/>
    <property type="match status" value="1"/>
</dbReference>
<dbReference type="Proteomes" id="UP001189429">
    <property type="component" value="Unassembled WGS sequence"/>
</dbReference>
<protein>
    <recommendedName>
        <fullName evidence="1">J domain-containing protein</fullName>
    </recommendedName>
</protein>
<dbReference type="CDD" id="cd06257">
    <property type="entry name" value="DnaJ"/>
    <property type="match status" value="1"/>
</dbReference>